<organism evidence="3 4">
    <name type="scientific">Massilia violaceinigra</name>
    <dbReference type="NCBI Taxonomy" id="2045208"/>
    <lineage>
        <taxon>Bacteria</taxon>
        <taxon>Pseudomonadati</taxon>
        <taxon>Pseudomonadota</taxon>
        <taxon>Betaproteobacteria</taxon>
        <taxon>Burkholderiales</taxon>
        <taxon>Oxalobacteraceae</taxon>
        <taxon>Telluria group</taxon>
        <taxon>Massilia</taxon>
    </lineage>
</organism>
<feature type="domain" description="Luciferase-like" evidence="2">
    <location>
        <begin position="22"/>
        <end position="299"/>
    </location>
</feature>
<dbReference type="EMBL" id="CP024608">
    <property type="protein sequence ID" value="ATQ76432.1"/>
    <property type="molecule type" value="Genomic_DNA"/>
</dbReference>
<dbReference type="InterPro" id="IPR011251">
    <property type="entry name" value="Luciferase-like_dom"/>
</dbReference>
<dbReference type="RefSeq" id="WP_099877307.1">
    <property type="nucleotide sequence ID" value="NZ_CP024608.1"/>
</dbReference>
<dbReference type="KEGG" id="mass:CR152_19290"/>
<accession>A0A2D2DN94</accession>
<evidence type="ECO:0000313" key="3">
    <source>
        <dbReference type="EMBL" id="ATQ76432.1"/>
    </source>
</evidence>
<reference evidence="3" key="1">
    <citation type="submission" date="2017-10" db="EMBL/GenBank/DDBJ databases">
        <title>Massilia psychrophilum sp. nov., a novel purple-pigmented bacterium isolated from Tianshan glacier, Xinjiang Municipality, China.</title>
        <authorList>
            <person name="Wang H."/>
        </authorList>
    </citation>
    <scope>NUCLEOTIDE SEQUENCE [LARGE SCALE GENOMIC DNA]</scope>
    <source>
        <strain evidence="3">B2</strain>
    </source>
</reference>
<name>A0A2D2DN94_9BURK</name>
<dbReference type="Gene3D" id="3.20.20.30">
    <property type="entry name" value="Luciferase-like domain"/>
    <property type="match status" value="1"/>
</dbReference>
<dbReference type="Pfam" id="PF00296">
    <property type="entry name" value="Bac_luciferase"/>
    <property type="match status" value="1"/>
</dbReference>
<dbReference type="PANTHER" id="PTHR30137">
    <property type="entry name" value="LUCIFERASE-LIKE MONOOXYGENASE"/>
    <property type="match status" value="1"/>
</dbReference>
<evidence type="ECO:0000259" key="2">
    <source>
        <dbReference type="Pfam" id="PF00296"/>
    </source>
</evidence>
<dbReference type="GO" id="GO:0005829">
    <property type="term" value="C:cytosol"/>
    <property type="evidence" value="ECO:0007669"/>
    <property type="project" value="TreeGrafter"/>
</dbReference>
<dbReference type="CDD" id="cd00347">
    <property type="entry name" value="Flavin_utilizing_monoxygenases"/>
    <property type="match status" value="1"/>
</dbReference>
<sequence>MNDIAINDTQYDGPALSVLDLVPITVGHSLGQALRNTRRLAQRAEALGFRRYWLAEHHNAASFASAATSVLMGYVAEGTSTIRVGAGGIMLPNHAPLMVAEQFGTLESLYPGRIDLGVGRSAGADPVAATRLKRGGEPRPFSAMLGELSAYFEEADPAAGVRAVPGAGLALPLYILGGSPAAAAFAGERGLPFAYAGHLKDDAAPSLAAYRSAFRPSAVHPAPYAMMSINLIGADSAAEAAWLATSRRRRVLGVMRARPLPLQAPAAFDTDGPDAAERQALELALGASIEGDHAALRAGLGAIIARCAPDELLINTEVHDIGARLRSYEIVAEALMPQRAPPARTNSPTEPR</sequence>
<dbReference type="InterPro" id="IPR036661">
    <property type="entry name" value="Luciferase-like_sf"/>
</dbReference>
<comment type="similarity">
    <text evidence="1">To bacterial alkanal monooxygenase alpha and beta chains.</text>
</comment>
<dbReference type="GO" id="GO:0016705">
    <property type="term" value="F:oxidoreductase activity, acting on paired donors, with incorporation or reduction of molecular oxygen"/>
    <property type="evidence" value="ECO:0007669"/>
    <property type="project" value="InterPro"/>
</dbReference>
<protein>
    <submittedName>
        <fullName evidence="3">LLM class flavin-dependent oxidoreductase</fullName>
    </submittedName>
</protein>
<dbReference type="SUPFAM" id="SSF51679">
    <property type="entry name" value="Bacterial luciferase-like"/>
    <property type="match status" value="1"/>
</dbReference>
<proteinExistence type="predicted"/>
<dbReference type="NCBIfam" id="TIGR03558">
    <property type="entry name" value="oxido_grp_1"/>
    <property type="match status" value="1"/>
</dbReference>
<dbReference type="AlphaFoldDB" id="A0A2D2DN94"/>
<dbReference type="PANTHER" id="PTHR30137:SF6">
    <property type="entry name" value="LUCIFERASE-LIKE MONOOXYGENASE"/>
    <property type="match status" value="1"/>
</dbReference>
<dbReference type="OrthoDB" id="9780518at2"/>
<dbReference type="Proteomes" id="UP000229897">
    <property type="component" value="Chromosome"/>
</dbReference>
<evidence type="ECO:0000256" key="1">
    <source>
        <dbReference type="ARBA" id="ARBA00007789"/>
    </source>
</evidence>
<dbReference type="InterPro" id="IPR019949">
    <property type="entry name" value="CmoO-like"/>
</dbReference>
<gene>
    <name evidence="3" type="ORF">CR152_19290</name>
</gene>
<keyword evidence="4" id="KW-1185">Reference proteome</keyword>
<dbReference type="InterPro" id="IPR050766">
    <property type="entry name" value="Bact_Lucif_Oxidored"/>
</dbReference>
<evidence type="ECO:0000313" key="4">
    <source>
        <dbReference type="Proteomes" id="UP000229897"/>
    </source>
</evidence>